<keyword evidence="4" id="KW-1185">Reference proteome</keyword>
<accession>A0A8E2LFA5</accession>
<name>A0A8E2LFA5_9BACI</name>
<feature type="domain" description="BD-FAE-like" evidence="2">
    <location>
        <begin position="24"/>
        <end position="225"/>
    </location>
</feature>
<proteinExistence type="predicted"/>
<organism evidence="3 4">
    <name type="scientific">Heyndrickxia oleronia</name>
    <dbReference type="NCBI Taxonomy" id="38875"/>
    <lineage>
        <taxon>Bacteria</taxon>
        <taxon>Bacillati</taxon>
        <taxon>Bacillota</taxon>
        <taxon>Bacilli</taxon>
        <taxon>Bacillales</taxon>
        <taxon>Bacillaceae</taxon>
        <taxon>Heyndrickxia</taxon>
    </lineage>
</organism>
<evidence type="ECO:0000256" key="1">
    <source>
        <dbReference type="ARBA" id="ARBA00022801"/>
    </source>
</evidence>
<keyword evidence="1" id="KW-0378">Hydrolase</keyword>
<dbReference type="PANTHER" id="PTHR48081:SF33">
    <property type="entry name" value="KYNURENINE FORMAMIDASE"/>
    <property type="match status" value="1"/>
</dbReference>
<evidence type="ECO:0000313" key="3">
    <source>
        <dbReference type="EMBL" id="OOP67969.1"/>
    </source>
</evidence>
<dbReference type="Pfam" id="PF20434">
    <property type="entry name" value="BD-FAE"/>
    <property type="match status" value="1"/>
</dbReference>
<dbReference type="RefSeq" id="WP_078110351.1">
    <property type="nucleotide sequence ID" value="NZ_CP065424.1"/>
</dbReference>
<dbReference type="InterPro" id="IPR049492">
    <property type="entry name" value="BD-FAE-like_dom"/>
</dbReference>
<protein>
    <submittedName>
        <fullName evidence="3">Triacylglycerol lipase</fullName>
    </submittedName>
</protein>
<dbReference type="Gene3D" id="3.40.50.1820">
    <property type="entry name" value="alpha/beta hydrolase"/>
    <property type="match status" value="1"/>
</dbReference>
<sequence>MVQQVSVEKNIVYGKTETEYLTADLYRPSSSEEDLPILVLIHGGAFKTGSKEMYMEWGSMLAQEGYFVMAINYRLATPNYPTYPGILEDMEQAMNWLVFHANERKIDVEKIGLIGDSAGAYIAAFFALKYQPFSYQIRSVIGVYGVYDLVEECVNPVIERENNMFELFLGLSFDKNERAFKEASPIHYIEDAVKSPTFDTSFYLIWGGQDRVVNPKQSLRFYEKLKEANVEVKISEIDDKGHFWFNLLPGIEGGGVNNYPNNTLYPEIVSFLNQYVRIAWSGNFSKRQIHALAKMENLTITK</sequence>
<evidence type="ECO:0000259" key="2">
    <source>
        <dbReference type="Pfam" id="PF20434"/>
    </source>
</evidence>
<dbReference type="InterPro" id="IPR050300">
    <property type="entry name" value="GDXG_lipolytic_enzyme"/>
</dbReference>
<dbReference type="AlphaFoldDB" id="A0A8E2LFA5"/>
<dbReference type="Proteomes" id="UP000189761">
    <property type="component" value="Unassembled WGS sequence"/>
</dbReference>
<dbReference type="GO" id="GO:0016787">
    <property type="term" value="F:hydrolase activity"/>
    <property type="evidence" value="ECO:0007669"/>
    <property type="project" value="UniProtKB-KW"/>
</dbReference>
<comment type="caution">
    <text evidence="3">The sequence shown here is derived from an EMBL/GenBank/DDBJ whole genome shotgun (WGS) entry which is preliminary data.</text>
</comment>
<dbReference type="PANTHER" id="PTHR48081">
    <property type="entry name" value="AB HYDROLASE SUPERFAMILY PROTEIN C4A8.06C"/>
    <property type="match status" value="1"/>
</dbReference>
<gene>
    <name evidence="3" type="ORF">BWZ43_12995</name>
</gene>
<reference evidence="3 4" key="1">
    <citation type="submission" date="2017-01" db="EMBL/GenBank/DDBJ databases">
        <title>Draft genome sequence of Bacillus oleronius.</title>
        <authorList>
            <person name="Allam M."/>
        </authorList>
    </citation>
    <scope>NUCLEOTIDE SEQUENCE [LARGE SCALE GENOMIC DNA]</scope>
    <source>
        <strain evidence="3 4">DSM 9356</strain>
    </source>
</reference>
<dbReference type="InterPro" id="IPR029058">
    <property type="entry name" value="AB_hydrolase_fold"/>
</dbReference>
<dbReference type="SUPFAM" id="SSF53474">
    <property type="entry name" value="alpha/beta-Hydrolases"/>
    <property type="match status" value="1"/>
</dbReference>
<dbReference type="EMBL" id="MTLA01000144">
    <property type="protein sequence ID" value="OOP67969.1"/>
    <property type="molecule type" value="Genomic_DNA"/>
</dbReference>
<evidence type="ECO:0000313" key="4">
    <source>
        <dbReference type="Proteomes" id="UP000189761"/>
    </source>
</evidence>